<dbReference type="InterPro" id="IPR036249">
    <property type="entry name" value="Thioredoxin-like_sf"/>
</dbReference>
<dbReference type="HOGENOM" id="CLU_144855_0_1_4"/>
<dbReference type="Pfam" id="PF07449">
    <property type="entry name" value="HyaE"/>
    <property type="match status" value="1"/>
</dbReference>
<dbReference type="EMBL" id="ADMG01000047">
    <property type="protein sequence ID" value="EKB30275.1"/>
    <property type="molecule type" value="Genomic_DNA"/>
</dbReference>
<evidence type="ECO:0000313" key="3">
    <source>
        <dbReference type="EMBL" id="EKB30275.1"/>
    </source>
</evidence>
<comment type="caution">
    <text evidence="3">The sequence shown here is derived from an EMBL/GenBank/DDBJ whole genome shotgun (WGS) entry which is preliminary data.</text>
</comment>
<dbReference type="Gene3D" id="3.40.30.10">
    <property type="entry name" value="Glutaredoxin"/>
    <property type="match status" value="1"/>
</dbReference>
<evidence type="ECO:0000313" key="4">
    <source>
        <dbReference type="Proteomes" id="UP000005835"/>
    </source>
</evidence>
<comment type="similarity">
    <text evidence="1 2">Belongs to the HupG/HyaE family.</text>
</comment>
<keyword evidence="4" id="KW-1185">Reference proteome</keyword>
<name>K1JFC8_9BURK</name>
<dbReference type="AlphaFoldDB" id="K1JFC8"/>
<sequence length="152" mass="16388">MAKPKPPVEAVVDTAVHPLFARLREEAGFAEFSGATLETMLEAPGLKMVLFAEDPNLRRETLDIAVIGPELRKALGAAVASGWYTAVSEGRALGARYGIRKFPAVALFRGAEYLGAAEGLMGWDEYIQALVEIGSREKGPSRTIAILQKTED</sequence>
<dbReference type="OrthoDB" id="6560050at2"/>
<evidence type="ECO:0000256" key="1">
    <source>
        <dbReference type="ARBA" id="ARBA00009004"/>
    </source>
</evidence>
<reference evidence="3 4" key="1">
    <citation type="submission" date="2012-05" db="EMBL/GenBank/DDBJ databases">
        <title>The Genome Sequence of Sutterella wadsworthensis 2_1_59BFAA.</title>
        <authorList>
            <consortium name="The Broad Institute Genome Sequencing Platform"/>
            <person name="Earl A."/>
            <person name="Ward D."/>
            <person name="Feldgarden M."/>
            <person name="Gevers D."/>
            <person name="Daigneault M."/>
            <person name="Strauss J."/>
            <person name="Allen-Vercoe E."/>
            <person name="Walker B."/>
            <person name="Young S.K."/>
            <person name="Zeng Q."/>
            <person name="Gargeya S."/>
            <person name="Fitzgerald M."/>
            <person name="Haas B."/>
            <person name="Abouelleil A."/>
            <person name="Alvarado L."/>
            <person name="Arachchi H.M."/>
            <person name="Berlin A.M."/>
            <person name="Chapman S.B."/>
            <person name="Goldberg J."/>
            <person name="Griggs A."/>
            <person name="Gujja S."/>
            <person name="Hansen M."/>
            <person name="Howarth C."/>
            <person name="Imamovic A."/>
            <person name="Larimer J."/>
            <person name="McCowen C."/>
            <person name="Montmayeur A."/>
            <person name="Murphy C."/>
            <person name="Neiman D."/>
            <person name="Pearson M."/>
            <person name="Priest M."/>
            <person name="Roberts A."/>
            <person name="Saif S."/>
            <person name="Shea T."/>
            <person name="Sisk P."/>
            <person name="Sykes S."/>
            <person name="Wortman J."/>
            <person name="Nusbaum C."/>
            <person name="Birren B."/>
        </authorList>
    </citation>
    <scope>NUCLEOTIDE SEQUENCE [LARGE SCALE GENOMIC DNA]</scope>
    <source>
        <strain evidence="3 4">2_1_59BFAA</strain>
    </source>
</reference>
<dbReference type="SUPFAM" id="SSF52833">
    <property type="entry name" value="Thioredoxin-like"/>
    <property type="match status" value="1"/>
</dbReference>
<evidence type="ECO:0000256" key="2">
    <source>
        <dbReference type="PIRNR" id="PIRNR038934"/>
    </source>
</evidence>
<gene>
    <name evidence="3" type="ORF">HMPREF9465_02101</name>
</gene>
<protein>
    <recommendedName>
        <fullName evidence="2">Hydrogenase expression/formation protein</fullName>
    </recommendedName>
</protein>
<dbReference type="InterPro" id="IPR010893">
    <property type="entry name" value="NiFe-hyd_mat_HyaE"/>
</dbReference>
<dbReference type="eggNOG" id="COG3118">
    <property type="taxonomic scope" value="Bacteria"/>
</dbReference>
<dbReference type="Proteomes" id="UP000005835">
    <property type="component" value="Unassembled WGS sequence"/>
</dbReference>
<organism evidence="3 4">
    <name type="scientific">Sutterella wadsworthensis 2_1_59BFAA</name>
    <dbReference type="NCBI Taxonomy" id="742823"/>
    <lineage>
        <taxon>Bacteria</taxon>
        <taxon>Pseudomonadati</taxon>
        <taxon>Pseudomonadota</taxon>
        <taxon>Betaproteobacteria</taxon>
        <taxon>Burkholderiales</taxon>
        <taxon>Sutterellaceae</taxon>
        <taxon>Sutterella</taxon>
    </lineage>
</organism>
<proteinExistence type="inferred from homology"/>
<dbReference type="PIRSF" id="PIRSF038934">
    <property type="entry name" value="HyaE_HupG"/>
    <property type="match status" value="1"/>
</dbReference>
<dbReference type="PATRIC" id="fig|742823.3.peg.2108"/>
<accession>K1JFC8</accession>
<dbReference type="RefSeq" id="WP_005436865.1">
    <property type="nucleotide sequence ID" value="NZ_JH815520.1"/>
</dbReference>
<dbReference type="STRING" id="742823.HMPREF9465_02101"/>